<protein>
    <submittedName>
        <fullName evidence="1">Uncharacterized protein</fullName>
    </submittedName>
</protein>
<gene>
    <name evidence="1" type="ORF">VNO77_06324</name>
</gene>
<name>A0AAN9M6H7_CANGL</name>
<organism evidence="1 2">
    <name type="scientific">Canavalia gladiata</name>
    <name type="common">Sword bean</name>
    <name type="synonym">Dolichos gladiatus</name>
    <dbReference type="NCBI Taxonomy" id="3824"/>
    <lineage>
        <taxon>Eukaryota</taxon>
        <taxon>Viridiplantae</taxon>
        <taxon>Streptophyta</taxon>
        <taxon>Embryophyta</taxon>
        <taxon>Tracheophyta</taxon>
        <taxon>Spermatophyta</taxon>
        <taxon>Magnoliopsida</taxon>
        <taxon>eudicotyledons</taxon>
        <taxon>Gunneridae</taxon>
        <taxon>Pentapetalae</taxon>
        <taxon>rosids</taxon>
        <taxon>fabids</taxon>
        <taxon>Fabales</taxon>
        <taxon>Fabaceae</taxon>
        <taxon>Papilionoideae</taxon>
        <taxon>50 kb inversion clade</taxon>
        <taxon>NPAAA clade</taxon>
        <taxon>indigoferoid/millettioid clade</taxon>
        <taxon>Phaseoleae</taxon>
        <taxon>Canavalia</taxon>
    </lineage>
</organism>
<sequence>MESTHLSHGKKVETNNVEYRLEVIGRKLVMPNLANSLNISEEIDYRSRKKLTNHDSKWLHCIPRVCSCEF</sequence>
<comment type="caution">
    <text evidence="1">The sequence shown here is derived from an EMBL/GenBank/DDBJ whole genome shotgun (WGS) entry which is preliminary data.</text>
</comment>
<evidence type="ECO:0000313" key="2">
    <source>
        <dbReference type="Proteomes" id="UP001367508"/>
    </source>
</evidence>
<accession>A0AAN9M6H7</accession>
<evidence type="ECO:0000313" key="1">
    <source>
        <dbReference type="EMBL" id="KAK7349170.1"/>
    </source>
</evidence>
<dbReference type="AlphaFoldDB" id="A0AAN9M6H7"/>
<reference evidence="1 2" key="1">
    <citation type="submission" date="2024-01" db="EMBL/GenBank/DDBJ databases">
        <title>The genomes of 5 underutilized Papilionoideae crops provide insights into root nodulation and disease resistanc.</title>
        <authorList>
            <person name="Jiang F."/>
        </authorList>
    </citation>
    <scope>NUCLEOTIDE SEQUENCE [LARGE SCALE GENOMIC DNA]</scope>
    <source>
        <strain evidence="1">LVBAO_FW01</strain>
        <tissue evidence="1">Leaves</tissue>
    </source>
</reference>
<dbReference type="EMBL" id="JAYMYQ010000002">
    <property type="protein sequence ID" value="KAK7349170.1"/>
    <property type="molecule type" value="Genomic_DNA"/>
</dbReference>
<dbReference type="Proteomes" id="UP001367508">
    <property type="component" value="Unassembled WGS sequence"/>
</dbReference>
<proteinExistence type="predicted"/>
<keyword evidence="2" id="KW-1185">Reference proteome</keyword>